<dbReference type="EMBL" id="JBJJXI010000018">
    <property type="protein sequence ID" value="KAL3407096.1"/>
    <property type="molecule type" value="Genomic_DNA"/>
</dbReference>
<protein>
    <submittedName>
        <fullName evidence="2">Uncharacterized protein</fullName>
    </submittedName>
</protein>
<sequence>MNLTKFHYGFIKIDMFGPNDKVIRRARQFSKIGRIDTNETACNAVVSRAAARRTSSLNWTGNTSSRPSSSSRRWR</sequence>
<dbReference type="AlphaFoldDB" id="A0ABD2XQQ8"/>
<dbReference type="Proteomes" id="UP001627154">
    <property type="component" value="Unassembled WGS sequence"/>
</dbReference>
<keyword evidence="3" id="KW-1185">Reference proteome</keyword>
<feature type="region of interest" description="Disordered" evidence="1">
    <location>
        <begin position="54"/>
        <end position="75"/>
    </location>
</feature>
<reference evidence="2 3" key="1">
    <citation type="journal article" date="2024" name="bioRxiv">
        <title>A reference genome for Trichogramma kaykai: A tiny desert-dwelling parasitoid wasp with competing sex-ratio distorters.</title>
        <authorList>
            <person name="Culotta J."/>
            <person name="Lindsey A.R."/>
        </authorList>
    </citation>
    <scope>NUCLEOTIDE SEQUENCE [LARGE SCALE GENOMIC DNA]</scope>
    <source>
        <strain evidence="2 3">KSX58</strain>
    </source>
</reference>
<evidence type="ECO:0000313" key="3">
    <source>
        <dbReference type="Proteomes" id="UP001627154"/>
    </source>
</evidence>
<accession>A0ABD2XQQ8</accession>
<evidence type="ECO:0000256" key="1">
    <source>
        <dbReference type="SAM" id="MobiDB-lite"/>
    </source>
</evidence>
<comment type="caution">
    <text evidence="2">The sequence shown here is derived from an EMBL/GenBank/DDBJ whole genome shotgun (WGS) entry which is preliminary data.</text>
</comment>
<feature type="compositionally biased region" description="Low complexity" evidence="1">
    <location>
        <begin position="64"/>
        <end position="75"/>
    </location>
</feature>
<gene>
    <name evidence="2" type="ORF">TKK_001162</name>
</gene>
<evidence type="ECO:0000313" key="2">
    <source>
        <dbReference type="EMBL" id="KAL3407096.1"/>
    </source>
</evidence>
<organism evidence="2 3">
    <name type="scientific">Trichogramma kaykai</name>
    <dbReference type="NCBI Taxonomy" id="54128"/>
    <lineage>
        <taxon>Eukaryota</taxon>
        <taxon>Metazoa</taxon>
        <taxon>Ecdysozoa</taxon>
        <taxon>Arthropoda</taxon>
        <taxon>Hexapoda</taxon>
        <taxon>Insecta</taxon>
        <taxon>Pterygota</taxon>
        <taxon>Neoptera</taxon>
        <taxon>Endopterygota</taxon>
        <taxon>Hymenoptera</taxon>
        <taxon>Apocrita</taxon>
        <taxon>Proctotrupomorpha</taxon>
        <taxon>Chalcidoidea</taxon>
        <taxon>Trichogrammatidae</taxon>
        <taxon>Trichogramma</taxon>
    </lineage>
</organism>
<proteinExistence type="predicted"/>
<name>A0ABD2XQQ8_9HYME</name>